<gene>
    <name evidence="1" type="ORF">NCTC10860_00032</name>
</gene>
<sequence>MVTAAHYVANAKELLTDFGVHQVAEGVWSLTDVQTASEAYIHHSQQPAALAAYAAVNPTFAAGRFPSYALVDLVDKIPSMDYAEYAALAIVCGAQLPSFDGSDARARIFGHAVWGIVDKYQLQGCFERHDQKYPSNGDHYSMRPRGYDWAGDWSAIPDALKAMRKSYRSMTPLQQVMTLTIMHLYRQGKDKMFLTGGCPTKIHAAEALKILREHSALSDWGHLVTNYAGW</sequence>
<dbReference type="EMBL" id="UGUW01000001">
    <property type="protein sequence ID" value="SUD57830.1"/>
    <property type="molecule type" value="Genomic_DNA"/>
</dbReference>
<reference evidence="1 2" key="1">
    <citation type="submission" date="2018-06" db="EMBL/GenBank/DDBJ databases">
        <authorList>
            <consortium name="Pathogen Informatics"/>
            <person name="Doyle S."/>
        </authorList>
    </citation>
    <scope>NUCLEOTIDE SEQUENCE [LARGE SCALE GENOMIC DNA]</scope>
    <source>
        <strain evidence="1 2">NCTC10860</strain>
    </source>
</reference>
<dbReference type="Proteomes" id="UP000254084">
    <property type="component" value="Unassembled WGS sequence"/>
</dbReference>
<organism evidence="1 2">
    <name type="scientific">Ectopseudomonas oleovorans</name>
    <name type="common">Pseudomonas oleovorans</name>
    <dbReference type="NCBI Taxonomy" id="301"/>
    <lineage>
        <taxon>Bacteria</taxon>
        <taxon>Pseudomonadati</taxon>
        <taxon>Pseudomonadota</taxon>
        <taxon>Gammaproteobacteria</taxon>
        <taxon>Pseudomonadales</taxon>
        <taxon>Pseudomonadaceae</taxon>
        <taxon>Ectopseudomonas</taxon>
    </lineage>
</organism>
<proteinExistence type="predicted"/>
<evidence type="ECO:0000313" key="2">
    <source>
        <dbReference type="Proteomes" id="UP000254084"/>
    </source>
</evidence>
<evidence type="ECO:0000313" key="1">
    <source>
        <dbReference type="EMBL" id="SUD57830.1"/>
    </source>
</evidence>
<name>A0A379JZH1_ECTOL</name>
<dbReference type="AlphaFoldDB" id="A0A379JZH1"/>
<accession>A0A379JZH1</accession>
<protein>
    <submittedName>
        <fullName evidence="1">Uncharacterized protein</fullName>
    </submittedName>
</protein>
<dbReference type="RefSeq" id="WP_047297023.1">
    <property type="nucleotide sequence ID" value="NZ_UGUW01000001.1"/>
</dbReference>